<dbReference type="InterPro" id="IPR006162">
    <property type="entry name" value="Ppantetheine_attach_site"/>
</dbReference>
<keyword evidence="1" id="KW-0596">Phosphopantetheine</keyword>
<keyword evidence="3" id="KW-0808">Transferase</keyword>
<gene>
    <name evidence="6" type="ORF">cyc_05628</name>
</gene>
<dbReference type="InterPro" id="IPR020806">
    <property type="entry name" value="PKS_PP-bd"/>
</dbReference>
<dbReference type="Gene3D" id="3.40.47.10">
    <property type="match status" value="2"/>
</dbReference>
<dbReference type="InterPro" id="IPR014031">
    <property type="entry name" value="Ketoacyl_synth_C"/>
</dbReference>
<name>A0A1D3D7U7_9EIME</name>
<dbReference type="PANTHER" id="PTHR43775:SF37">
    <property type="entry name" value="SI:DKEY-61P9.11"/>
    <property type="match status" value="1"/>
</dbReference>
<dbReference type="InterPro" id="IPR016039">
    <property type="entry name" value="Thiolase-like"/>
</dbReference>
<feature type="domain" description="Carrier" evidence="4">
    <location>
        <begin position="710"/>
        <end position="787"/>
    </location>
</feature>
<keyword evidence="7" id="KW-1185">Reference proteome</keyword>
<dbReference type="SMART" id="SM00823">
    <property type="entry name" value="PKS_PP"/>
    <property type="match status" value="1"/>
</dbReference>
<dbReference type="PANTHER" id="PTHR43775">
    <property type="entry name" value="FATTY ACID SYNTHASE"/>
    <property type="match status" value="1"/>
</dbReference>
<dbReference type="CDD" id="cd00833">
    <property type="entry name" value="PKS"/>
    <property type="match status" value="1"/>
</dbReference>
<dbReference type="Pfam" id="PF00550">
    <property type="entry name" value="PP-binding"/>
    <property type="match status" value="1"/>
</dbReference>
<feature type="domain" description="Ketosynthase family 3 (KS3)" evidence="5">
    <location>
        <begin position="110"/>
        <end position="539"/>
    </location>
</feature>
<proteinExistence type="predicted"/>
<dbReference type="Pfam" id="PF00109">
    <property type="entry name" value="ketoacyl-synt"/>
    <property type="match status" value="2"/>
</dbReference>
<dbReference type="GO" id="GO:0031177">
    <property type="term" value="F:phosphopantetheine binding"/>
    <property type="evidence" value="ECO:0007669"/>
    <property type="project" value="InterPro"/>
</dbReference>
<protein>
    <submittedName>
        <fullName evidence="6">Soraphen polyketide synthase related protein</fullName>
    </submittedName>
</protein>
<dbReference type="EMBL" id="JROU02000362">
    <property type="protein sequence ID" value="OEH79512.1"/>
    <property type="molecule type" value="Genomic_DNA"/>
</dbReference>
<dbReference type="VEuPathDB" id="ToxoDB:cyc_05628"/>
<dbReference type="SUPFAM" id="SSF53901">
    <property type="entry name" value="Thiolase-like"/>
    <property type="match status" value="2"/>
</dbReference>
<accession>A0A1D3D7U7</accession>
<evidence type="ECO:0000259" key="4">
    <source>
        <dbReference type="PROSITE" id="PS50075"/>
    </source>
</evidence>
<dbReference type="VEuPathDB" id="ToxoDB:LOC34623811"/>
<dbReference type="SMART" id="SM00825">
    <property type="entry name" value="PKS_KS"/>
    <property type="match status" value="1"/>
</dbReference>
<evidence type="ECO:0000256" key="1">
    <source>
        <dbReference type="ARBA" id="ARBA00022450"/>
    </source>
</evidence>
<reference evidence="6 7" key="1">
    <citation type="journal article" date="2016" name="BMC Genomics">
        <title>Comparative genomics reveals Cyclospora cayetanensis possesses coccidia-like metabolism and invasion components but unique surface antigens.</title>
        <authorList>
            <person name="Liu S."/>
            <person name="Wang L."/>
            <person name="Zheng H."/>
            <person name="Xu Z."/>
            <person name="Roellig D.M."/>
            <person name="Li N."/>
            <person name="Frace M.A."/>
            <person name="Tang K."/>
            <person name="Arrowood M.J."/>
            <person name="Moss D.M."/>
            <person name="Zhang L."/>
            <person name="Feng Y."/>
            <person name="Xiao L."/>
        </authorList>
    </citation>
    <scope>NUCLEOTIDE SEQUENCE [LARGE SCALE GENOMIC DNA]</scope>
    <source>
        <strain evidence="6 7">CHN_HEN01</strain>
    </source>
</reference>
<comment type="caution">
    <text evidence="6">The sequence shown here is derived from an EMBL/GenBank/DDBJ whole genome shotgun (WGS) entry which is preliminary data.</text>
</comment>
<evidence type="ECO:0000259" key="5">
    <source>
        <dbReference type="PROSITE" id="PS52004"/>
    </source>
</evidence>
<dbReference type="Gene3D" id="1.10.1200.10">
    <property type="entry name" value="ACP-like"/>
    <property type="match status" value="1"/>
</dbReference>
<dbReference type="InterPro" id="IPR020841">
    <property type="entry name" value="PKS_Beta-ketoAc_synthase_dom"/>
</dbReference>
<dbReference type="SUPFAM" id="SSF47336">
    <property type="entry name" value="ACP-like"/>
    <property type="match status" value="1"/>
</dbReference>
<dbReference type="InParanoid" id="A0A1D3D7U7"/>
<organism evidence="6 7">
    <name type="scientific">Cyclospora cayetanensis</name>
    <dbReference type="NCBI Taxonomy" id="88456"/>
    <lineage>
        <taxon>Eukaryota</taxon>
        <taxon>Sar</taxon>
        <taxon>Alveolata</taxon>
        <taxon>Apicomplexa</taxon>
        <taxon>Conoidasida</taxon>
        <taxon>Coccidia</taxon>
        <taxon>Eucoccidiorida</taxon>
        <taxon>Eimeriorina</taxon>
        <taxon>Eimeriidae</taxon>
        <taxon>Cyclospora</taxon>
    </lineage>
</organism>
<dbReference type="InterPro" id="IPR050091">
    <property type="entry name" value="PKS_NRPS_Biosynth_Enz"/>
</dbReference>
<dbReference type="InterPro" id="IPR009081">
    <property type="entry name" value="PP-bd_ACP"/>
</dbReference>
<evidence type="ECO:0000256" key="3">
    <source>
        <dbReference type="ARBA" id="ARBA00022679"/>
    </source>
</evidence>
<dbReference type="Pfam" id="PF02801">
    <property type="entry name" value="Ketoacyl-synt_C"/>
    <property type="match status" value="1"/>
</dbReference>
<dbReference type="PROSITE" id="PS50075">
    <property type="entry name" value="CARRIER"/>
    <property type="match status" value="1"/>
</dbReference>
<keyword evidence="2" id="KW-0597">Phosphoprotein</keyword>
<dbReference type="GO" id="GO:0004312">
    <property type="term" value="F:fatty acid synthase activity"/>
    <property type="evidence" value="ECO:0007669"/>
    <property type="project" value="TreeGrafter"/>
</dbReference>
<evidence type="ECO:0000313" key="6">
    <source>
        <dbReference type="EMBL" id="OEH79512.1"/>
    </source>
</evidence>
<evidence type="ECO:0000256" key="2">
    <source>
        <dbReference type="ARBA" id="ARBA00022553"/>
    </source>
</evidence>
<evidence type="ECO:0000313" key="7">
    <source>
        <dbReference type="Proteomes" id="UP000095192"/>
    </source>
</evidence>
<dbReference type="Proteomes" id="UP000095192">
    <property type="component" value="Unassembled WGS sequence"/>
</dbReference>
<sequence length="996" mass="107663">MEGEHHSSRPIDLSSKDVVLEALRAAGNAVEGDVGGSSESLWELVSGDNLASSYFLKSLSISLGVEIPSRVLRCKKFEEVVGLLNKVTAGAGVDSQSKLPVRTFGIKQRTPRVAIVSVSCRLPGGVRTLGDLWADVLILGRDVITPIPISRWDADVLYDPEGSKGTVYVKEGGFLEDADAFDNNFFDISDHEATQMDPQQRLLLEAAFEARVPLTKGRLNPPDETGVFIGSSCVDWFLVHAKLPSRDGPSCFVADLQHAMLANRISYCMNLEGASMTIDTATSSGIVAFCTAVSHIESNRMLCALAGSSQLIIAPEVTVALCNLGMLSRTGRCRPFDEASDGFIRSEGVIVFSLVREDYVSEFVDTSAVQPLAFVRGHAVVHSGRAFSTTAPSESAERRVMEGALAKAKMTPDEVDYIEAHGTGTRMGDAVEMQSLAAVFGESHEYARPLLVGSIKGNIGHCEGSSGGAGICKAILVLINRCVPATVHFNRLSSLIDRTPRYFFIPRAATQVPIADRSLVVGVSSFGVGGCNGHVILEGPKTNSHDFKTQLNDKCAWKRNRFPWSHLIDIPGHNNEVGSPIEMGIPASARASSSFSFEDTALSIVDSFLDESIDESVPVPSMDTRILRNGSQTKMTGSRSGSLQDLSLTTGNCVKGVPVEEPAKHIAASFHSEDAGSTHLGGSSPHGYTNTVPSAVQCGRSEALSTSMPSISRQKIRAAVDESLRLALNRNEAIEETTPFVEAGVDSMTSIGIRESLSKKLEIQLPATLLYDHPCIAELVPRLEQLLCEDRGVSTNQAIHPGLWHATDEKDVAVTALSCRLPPGSYCESEFWEGLKAGQDCIQHIPLSRFDPWKYRTSGASPSEKLYVSDAGTFPDMCLFDNALFNISPAEAQLMDPHQRILLEVCHETIAPALDDRSLVDLAIIVGCCNNDWVRETCTSAQEAKSLSGTGSAASIVSNRLSYVFNLHGPILQSSYAKHRRKVQDLRRISKWLRSQ</sequence>
<feature type="domain" description="Ketosynthase family 3 (KS3)" evidence="5">
    <location>
        <begin position="809"/>
        <end position="996"/>
    </location>
</feature>
<dbReference type="InterPro" id="IPR036736">
    <property type="entry name" value="ACP-like_sf"/>
</dbReference>
<dbReference type="PROSITE" id="PS52004">
    <property type="entry name" value="KS3_2"/>
    <property type="match status" value="2"/>
</dbReference>
<dbReference type="GO" id="GO:0006633">
    <property type="term" value="P:fatty acid biosynthetic process"/>
    <property type="evidence" value="ECO:0007669"/>
    <property type="project" value="TreeGrafter"/>
</dbReference>
<dbReference type="InterPro" id="IPR014030">
    <property type="entry name" value="Ketoacyl_synth_N"/>
</dbReference>
<dbReference type="SMART" id="SM01294">
    <property type="entry name" value="PKS_PP_betabranch"/>
    <property type="match status" value="1"/>
</dbReference>
<dbReference type="AlphaFoldDB" id="A0A1D3D7U7"/>
<dbReference type="PROSITE" id="PS00012">
    <property type="entry name" value="PHOSPHOPANTETHEINE"/>
    <property type="match status" value="1"/>
</dbReference>